<dbReference type="KEGG" id="laj:A0128_05135"/>
<accession>A0A1D7UUS5</accession>
<keyword evidence="3" id="KW-1185">Reference proteome</keyword>
<gene>
    <name evidence="2" type="ORF">A0128_05135</name>
</gene>
<evidence type="ECO:0000313" key="2">
    <source>
        <dbReference type="EMBL" id="AOP33284.1"/>
    </source>
</evidence>
<keyword evidence="1" id="KW-0812">Transmembrane</keyword>
<keyword evidence="1" id="KW-0472">Membrane</keyword>
<reference evidence="2 3" key="1">
    <citation type="submission" date="2016-04" db="EMBL/GenBank/DDBJ databases">
        <title>Complete genome seqeunce of Leptospira alstonii serovar Room22.</title>
        <authorList>
            <person name="Nally J.E."/>
            <person name="Bayles D.O."/>
            <person name="Hurley D."/>
            <person name="Fanning S."/>
            <person name="McMahon B.J."/>
            <person name="Arent Z."/>
        </authorList>
    </citation>
    <scope>NUCLEOTIDE SEQUENCE [LARGE SCALE GENOMIC DNA]</scope>
    <source>
        <strain evidence="2 3">GWTS #1</strain>
    </source>
</reference>
<sequence>MLYQSGLKSYKKKTSYKPYILTLLLITLGGVGFFFRQDIKNLFAGDRKILLEKERKNVQQQILSGNLEESSVKNFQSAAKDYVTANPTDELGYYYSALGNYYSFLLNGFSFDSGTLVKLSYSGFNDFLKEDGSYLPTLEEMYRNGLRAKAIDPSLKENPDNEVMIAFGETIKQHLSRKSLTSLLNSIPYDKISPEFKTGYTWISLLGASLSGDTEFLKKNLASPESTGSILLTEREAHFLTGLSEFRAGQYVSSLNFIRKVRNENEDFITTGSWILEAKIFRLQNLHAKSITILEELFPKAGERKDEIIKLAREIIEEKPTLKTKLNLELETEQ</sequence>
<feature type="transmembrane region" description="Helical" evidence="1">
    <location>
        <begin position="16"/>
        <end position="35"/>
    </location>
</feature>
<dbReference type="RefSeq" id="WP_069606523.1">
    <property type="nucleotide sequence ID" value="NZ_CP015217.1"/>
</dbReference>
<proteinExistence type="predicted"/>
<dbReference type="AlphaFoldDB" id="A0A1D7UUS5"/>
<evidence type="ECO:0000256" key="1">
    <source>
        <dbReference type="SAM" id="Phobius"/>
    </source>
</evidence>
<dbReference type="Proteomes" id="UP000094197">
    <property type="component" value="Chromosome 1"/>
</dbReference>
<organism evidence="2 3">
    <name type="scientific">Leptospira tipperaryensis</name>
    <dbReference type="NCBI Taxonomy" id="2564040"/>
    <lineage>
        <taxon>Bacteria</taxon>
        <taxon>Pseudomonadati</taxon>
        <taxon>Spirochaetota</taxon>
        <taxon>Spirochaetia</taxon>
        <taxon>Leptospirales</taxon>
        <taxon>Leptospiraceae</taxon>
        <taxon>Leptospira</taxon>
    </lineage>
</organism>
<dbReference type="OrthoDB" id="339011at2"/>
<dbReference type="EMBL" id="CP015217">
    <property type="protein sequence ID" value="AOP33284.1"/>
    <property type="molecule type" value="Genomic_DNA"/>
</dbReference>
<evidence type="ECO:0000313" key="3">
    <source>
        <dbReference type="Proteomes" id="UP000094197"/>
    </source>
</evidence>
<name>A0A1D7UUS5_9LEPT</name>
<keyword evidence="1" id="KW-1133">Transmembrane helix</keyword>
<protein>
    <submittedName>
        <fullName evidence="2">Uncharacterized protein</fullName>
    </submittedName>
</protein>